<dbReference type="Proteomes" id="UP001473302">
    <property type="component" value="Unassembled WGS sequence"/>
</dbReference>
<feature type="region of interest" description="Disordered" evidence="1">
    <location>
        <begin position="1"/>
        <end position="24"/>
    </location>
</feature>
<proteinExistence type="predicted"/>
<keyword evidence="3" id="KW-1185">Reference proteome</keyword>
<evidence type="ECO:0000313" key="3">
    <source>
        <dbReference type="Proteomes" id="UP001473302"/>
    </source>
</evidence>
<dbReference type="EMBL" id="BAABUK010000004">
    <property type="protein sequence ID" value="GAA5808873.1"/>
    <property type="molecule type" value="Genomic_DNA"/>
</dbReference>
<evidence type="ECO:0000256" key="1">
    <source>
        <dbReference type="SAM" id="MobiDB-lite"/>
    </source>
</evidence>
<accession>A0ABP9YPS9</accession>
<gene>
    <name evidence="2" type="ORF">MFLAVUS_002272</name>
</gene>
<protein>
    <submittedName>
        <fullName evidence="2">Uncharacterized protein</fullName>
    </submittedName>
</protein>
<name>A0ABP9YPS9_9FUNG</name>
<sequence>MTISDTSLPEPKNSLQDLKDVSPSEIIHHIPPEDLIIGNSSKPHKKRKLLSHSQTILASNDSITAETQEKTDKLMIAKLGRWVPIIYECESEHHGLLTSTRAATMLLQESSQTGAWKKPAADLDPSIGVPCVKDYCNSDSLIEHIKSTRYDLRQAAKKLSTTLHEEFTLEHSNILSRDWLEYPQLRYCGSQMLAGAILAEGQNSILLNTVEPYSRDPLLDAHYERLSADQSSFPETLDIYGFLSICLIDTQDGKKLIIGTRTCNFLVTSSMRLNFHSVNLGPSTTHFTPTNKTRLFLDKASLDVVKPMLRNETVNECQQMPILYQLRQLRSKFDRLSTYTKCRASSFTSHPFL</sequence>
<comment type="caution">
    <text evidence="2">The sequence shown here is derived from an EMBL/GenBank/DDBJ whole genome shotgun (WGS) entry which is preliminary data.</text>
</comment>
<evidence type="ECO:0000313" key="2">
    <source>
        <dbReference type="EMBL" id="GAA5808873.1"/>
    </source>
</evidence>
<reference evidence="2 3" key="1">
    <citation type="submission" date="2024-04" db="EMBL/GenBank/DDBJ databases">
        <title>genome sequences of Mucor flavus KT1a and Helicostylum pulchrum KT1b strains isolated from the surface of a dry-aged beef.</title>
        <authorList>
            <person name="Toyotome T."/>
            <person name="Hosono M."/>
            <person name="Torimaru M."/>
            <person name="Fukuda K."/>
            <person name="Mikami N."/>
        </authorList>
    </citation>
    <scope>NUCLEOTIDE SEQUENCE [LARGE SCALE GENOMIC DNA]</scope>
    <source>
        <strain evidence="2 3">KT1a</strain>
    </source>
</reference>
<organism evidence="2 3">
    <name type="scientific">Mucor flavus</name>
    <dbReference type="NCBI Taxonomy" id="439312"/>
    <lineage>
        <taxon>Eukaryota</taxon>
        <taxon>Fungi</taxon>
        <taxon>Fungi incertae sedis</taxon>
        <taxon>Mucoromycota</taxon>
        <taxon>Mucoromycotina</taxon>
        <taxon>Mucoromycetes</taxon>
        <taxon>Mucorales</taxon>
        <taxon>Mucorineae</taxon>
        <taxon>Mucoraceae</taxon>
        <taxon>Mucor</taxon>
    </lineage>
</organism>